<dbReference type="Proteomes" id="UP000031599">
    <property type="component" value="Unassembled WGS sequence"/>
</dbReference>
<evidence type="ECO:0000313" key="1">
    <source>
        <dbReference type="EMBL" id="KIG15799.1"/>
    </source>
</evidence>
<proteinExistence type="predicted"/>
<accession>A0A0C1ZDT0</accession>
<reference evidence="1 2" key="1">
    <citation type="submission" date="2014-12" db="EMBL/GenBank/DDBJ databases">
        <title>Genome assembly of Enhygromyxa salina DSM 15201.</title>
        <authorList>
            <person name="Sharma G."/>
            <person name="Subramanian S."/>
        </authorList>
    </citation>
    <scope>NUCLEOTIDE SEQUENCE [LARGE SCALE GENOMIC DNA]</scope>
    <source>
        <strain evidence="1 2">DSM 15201</strain>
    </source>
</reference>
<name>A0A0C1ZDT0_9BACT</name>
<dbReference type="AlphaFoldDB" id="A0A0C1ZDT0"/>
<organism evidence="1 2">
    <name type="scientific">Enhygromyxa salina</name>
    <dbReference type="NCBI Taxonomy" id="215803"/>
    <lineage>
        <taxon>Bacteria</taxon>
        <taxon>Pseudomonadati</taxon>
        <taxon>Myxococcota</taxon>
        <taxon>Polyangia</taxon>
        <taxon>Nannocystales</taxon>
        <taxon>Nannocystaceae</taxon>
        <taxon>Enhygromyxa</taxon>
    </lineage>
</organism>
<comment type="caution">
    <text evidence="1">The sequence shown here is derived from an EMBL/GenBank/DDBJ whole genome shotgun (WGS) entry which is preliminary data.</text>
</comment>
<protein>
    <submittedName>
        <fullName evidence="1">Uncharacterized protein</fullName>
    </submittedName>
</protein>
<evidence type="ECO:0000313" key="2">
    <source>
        <dbReference type="Proteomes" id="UP000031599"/>
    </source>
</evidence>
<gene>
    <name evidence="1" type="ORF">DB30_05217</name>
</gene>
<dbReference type="RefSeq" id="WP_052550878.1">
    <property type="nucleotide sequence ID" value="NZ_JMCC02000047.1"/>
</dbReference>
<sequence>MDRAFEAALAEHHAHLFGPLREAHLTRVEWLGGLVFSLDVATDASTEPAHEAMEWLTALLGLVILGPQRPV</sequence>
<dbReference type="EMBL" id="JMCC02000047">
    <property type="protein sequence ID" value="KIG15799.1"/>
    <property type="molecule type" value="Genomic_DNA"/>
</dbReference>